<dbReference type="Pfam" id="PF01636">
    <property type="entry name" value="APH"/>
    <property type="match status" value="1"/>
</dbReference>
<accession>A0ABZ1RDU6</accession>
<evidence type="ECO:0000259" key="1">
    <source>
        <dbReference type="Pfam" id="PF01636"/>
    </source>
</evidence>
<dbReference type="SUPFAM" id="SSF56112">
    <property type="entry name" value="Protein kinase-like (PK-like)"/>
    <property type="match status" value="1"/>
</dbReference>
<proteinExistence type="predicted"/>
<feature type="domain" description="Aminoglycoside phosphotransferase" evidence="1">
    <location>
        <begin position="37"/>
        <end position="249"/>
    </location>
</feature>
<evidence type="ECO:0000313" key="2">
    <source>
        <dbReference type="EMBL" id="WUO44390.1"/>
    </source>
</evidence>
<evidence type="ECO:0000313" key="3">
    <source>
        <dbReference type="Proteomes" id="UP001432075"/>
    </source>
</evidence>
<gene>
    <name evidence="2" type="ORF">OHU17_00350</name>
</gene>
<sequence length="301" mass="33320">MTQAALAPGGFDEFEMHQVLKRGCAAVGLDSSEARLLRGHTNAVIHLVKEHVVVKIARKGSRIDDVARTVRFVRWLMDAGFPTVSLHPVDQPVGVGQHALTFWEYLPQPSDPVPAAQLAKPLYSLHTLPASPEALPAHDNLAAIRRSLKSITCLSDEALAFLNGSTEQLESALHVVQFELPEGVIQGDPQHRNALHTASGGAVLCDWDTVAIGQPEWDLVTVEVHCRRFGHGSQHYEAFANTYGWDVTRWSGYQTLAAIRELRMITTNARKVSDAPTSLQEVERRVEGLRCHDRALRWNIL</sequence>
<dbReference type="InterPro" id="IPR011009">
    <property type="entry name" value="Kinase-like_dom_sf"/>
</dbReference>
<dbReference type="RefSeq" id="WP_008736371.1">
    <property type="nucleotide sequence ID" value="NZ_BMVE01000014.1"/>
</dbReference>
<reference evidence="2" key="1">
    <citation type="submission" date="2022-10" db="EMBL/GenBank/DDBJ databases">
        <title>The complete genomes of actinobacterial strains from the NBC collection.</title>
        <authorList>
            <person name="Joergensen T.S."/>
            <person name="Alvarez Arevalo M."/>
            <person name="Sterndorff E.B."/>
            <person name="Faurdal D."/>
            <person name="Vuksanovic O."/>
            <person name="Mourched A.-S."/>
            <person name="Charusanti P."/>
            <person name="Shaw S."/>
            <person name="Blin K."/>
            <person name="Weber T."/>
        </authorList>
    </citation>
    <scope>NUCLEOTIDE SEQUENCE</scope>
    <source>
        <strain evidence="2">NBC_00283</strain>
    </source>
</reference>
<keyword evidence="3" id="KW-1185">Reference proteome</keyword>
<dbReference type="EMBL" id="CP108057">
    <property type="protein sequence ID" value="WUO44390.1"/>
    <property type="molecule type" value="Genomic_DNA"/>
</dbReference>
<organism evidence="2 3">
    <name type="scientific">Streptomyces goshikiensis</name>
    <dbReference type="NCBI Taxonomy" id="1942"/>
    <lineage>
        <taxon>Bacteria</taxon>
        <taxon>Bacillati</taxon>
        <taxon>Actinomycetota</taxon>
        <taxon>Actinomycetes</taxon>
        <taxon>Kitasatosporales</taxon>
        <taxon>Streptomycetaceae</taxon>
        <taxon>Streptomyces</taxon>
    </lineage>
</organism>
<protein>
    <submittedName>
        <fullName evidence="2">Phosphotransferase</fullName>
    </submittedName>
</protein>
<name>A0ABZ1RDU6_9ACTN</name>
<dbReference type="Proteomes" id="UP001432075">
    <property type="component" value="Chromosome"/>
</dbReference>
<dbReference type="Gene3D" id="3.90.1200.10">
    <property type="match status" value="1"/>
</dbReference>
<dbReference type="InterPro" id="IPR002575">
    <property type="entry name" value="Aminoglycoside_PTrfase"/>
</dbReference>